<evidence type="ECO:0000256" key="11">
    <source>
        <dbReference type="ARBA" id="ARBA00047872"/>
    </source>
</evidence>
<feature type="domain" description="Aspartate/glutamate/uridylate kinase" evidence="15">
    <location>
        <begin position="3"/>
        <end position="229"/>
    </location>
</feature>
<feature type="binding site" evidence="12">
    <location>
        <position position="184"/>
    </location>
    <ligand>
        <name>ATP</name>
        <dbReference type="ChEBI" id="CHEBI:30616"/>
    </ligand>
</feature>
<accession>A0A4U1B4G6</accession>
<dbReference type="NCBIfam" id="TIGR00656">
    <property type="entry name" value="asp_kin_monofn"/>
    <property type="match status" value="1"/>
</dbReference>
<evidence type="ECO:0000313" key="18">
    <source>
        <dbReference type="Proteomes" id="UP000307999"/>
    </source>
</evidence>
<protein>
    <recommendedName>
        <fullName evidence="13">Aspartokinase</fullName>
        <ecNumber evidence="13">2.7.2.4</ecNumber>
    </recommendedName>
</protein>
<comment type="caution">
    <text evidence="17">The sequence shown here is derived from an EMBL/GenBank/DDBJ whole genome shotgun (WGS) entry which is preliminary data.</text>
</comment>
<dbReference type="UniPathway" id="UPA00051">
    <property type="reaction ID" value="UER00462"/>
</dbReference>
<dbReference type="GO" id="GO:0005524">
    <property type="term" value="F:ATP binding"/>
    <property type="evidence" value="ECO:0007669"/>
    <property type="project" value="UniProtKB-KW"/>
</dbReference>
<dbReference type="GO" id="GO:0005829">
    <property type="term" value="C:cytosol"/>
    <property type="evidence" value="ECO:0007669"/>
    <property type="project" value="TreeGrafter"/>
</dbReference>
<keyword evidence="6 13" id="KW-0808">Transferase</keyword>
<keyword evidence="18" id="KW-1185">Reference proteome</keyword>
<evidence type="ECO:0000256" key="6">
    <source>
        <dbReference type="ARBA" id="ARBA00022679"/>
    </source>
</evidence>
<dbReference type="PIRSF" id="PIRSF000726">
    <property type="entry name" value="Asp_kin"/>
    <property type="match status" value="1"/>
</dbReference>
<evidence type="ECO:0000256" key="12">
    <source>
        <dbReference type="PIRSR" id="PIRSR000726-1"/>
    </source>
</evidence>
<sequence>MAIIVQKFGGTSVGSPERIKAVAAQVIATRQQGHQVVVVLSAMSGETNRLMDLARSIDPVASGRELDMLLASGEQVSISLLAMSLIKQGFSAVSFLGHQIGIRTNNRFNNARIIDVDNKRLAAELEQGHIVIIAGFQGVDYENNITTLGRGGSDTSAVAIAAALQAKECQIFTDVDGVYTTDPRIDPTARRIPAITFEEMLEMASSGAKVLQTRSVQYAGKFKVPLRVLSSFMPGEGTMIDFQQEAASTNPVSAVTAQKEEAMFSLSSQTDLVALNARVFSELAELDIEVDMIVQSCTTPGLMNLNFTVPRNDFYKAEQCLVALQDELGLLDIEGNQQLAKVSVIGNGIRCHTGITAAIFATLAAAKIRVFLVSTSEIKISVLVLESDLNHAVQTLHKKFLIKLEN</sequence>
<dbReference type="NCBIfam" id="NF005155">
    <property type="entry name" value="PRK06635.1-4"/>
    <property type="match status" value="1"/>
</dbReference>
<comment type="pathway">
    <text evidence="1 14">Amino-acid biosynthesis; L-lysine biosynthesis via DAP pathway; (S)-tetrahydrodipicolinate from L-aspartate: step 1/4.</text>
</comment>
<dbReference type="PANTHER" id="PTHR21499:SF3">
    <property type="entry name" value="ASPARTOKINASE"/>
    <property type="match status" value="1"/>
</dbReference>
<comment type="catalytic activity">
    <reaction evidence="11 13">
        <text>L-aspartate + ATP = 4-phospho-L-aspartate + ADP</text>
        <dbReference type="Rhea" id="RHEA:23776"/>
        <dbReference type="ChEBI" id="CHEBI:29991"/>
        <dbReference type="ChEBI" id="CHEBI:30616"/>
        <dbReference type="ChEBI" id="CHEBI:57535"/>
        <dbReference type="ChEBI" id="CHEBI:456216"/>
        <dbReference type="EC" id="2.7.2.4"/>
    </reaction>
</comment>
<dbReference type="PANTHER" id="PTHR21499">
    <property type="entry name" value="ASPARTATE KINASE"/>
    <property type="match status" value="1"/>
</dbReference>
<dbReference type="EC" id="2.7.2.4" evidence="13"/>
<dbReference type="NCBIfam" id="NF005154">
    <property type="entry name" value="PRK06635.1-2"/>
    <property type="match status" value="1"/>
</dbReference>
<evidence type="ECO:0000256" key="1">
    <source>
        <dbReference type="ARBA" id="ARBA00004766"/>
    </source>
</evidence>
<dbReference type="InterPro" id="IPR036393">
    <property type="entry name" value="AceGlu_kinase-like_sf"/>
</dbReference>
<dbReference type="EMBL" id="SWDB01000027">
    <property type="protein sequence ID" value="TKB44644.1"/>
    <property type="molecule type" value="Genomic_DNA"/>
</dbReference>
<proteinExistence type="inferred from homology"/>
<dbReference type="InterPro" id="IPR054352">
    <property type="entry name" value="ACT_Aspartokinase"/>
</dbReference>
<dbReference type="Pfam" id="PF22468">
    <property type="entry name" value="ACT_9"/>
    <property type="match status" value="1"/>
</dbReference>
<dbReference type="FunFam" id="3.40.1160.10:FF:000002">
    <property type="entry name" value="Aspartokinase"/>
    <property type="match status" value="1"/>
</dbReference>
<dbReference type="GO" id="GO:0009089">
    <property type="term" value="P:lysine biosynthetic process via diaminopimelate"/>
    <property type="evidence" value="ECO:0007669"/>
    <property type="project" value="UniProtKB-UniPathway"/>
</dbReference>
<evidence type="ECO:0000256" key="2">
    <source>
        <dbReference type="ARBA" id="ARBA00004986"/>
    </source>
</evidence>
<feature type="domain" description="Aspartokinase ACT" evidence="16">
    <location>
        <begin position="342"/>
        <end position="400"/>
    </location>
</feature>
<comment type="similarity">
    <text evidence="4 13">Belongs to the aspartokinase family.</text>
</comment>
<dbReference type="OrthoDB" id="9799110at2"/>
<evidence type="ECO:0000259" key="16">
    <source>
        <dbReference type="Pfam" id="PF22468"/>
    </source>
</evidence>
<dbReference type="AlphaFoldDB" id="A0A4U1B4G6"/>
<name>A0A4U1B4G6_9GAMM</name>
<dbReference type="InterPro" id="IPR018042">
    <property type="entry name" value="Aspartate_kinase_CS"/>
</dbReference>
<comment type="pathway">
    <text evidence="2 14">Amino-acid biosynthesis; L-methionine biosynthesis via de novo pathway; L-homoserine from L-aspartate: step 1/3.</text>
</comment>
<dbReference type="UniPathway" id="UPA00034">
    <property type="reaction ID" value="UER00015"/>
</dbReference>
<gene>
    <name evidence="17" type="ORF">E8M12_10920</name>
</gene>
<dbReference type="Gene3D" id="3.30.2130.10">
    <property type="entry name" value="VC0802-like"/>
    <property type="match status" value="1"/>
</dbReference>
<dbReference type="InterPro" id="IPR001048">
    <property type="entry name" value="Asp/Glu/Uridylate_kinase"/>
</dbReference>
<dbReference type="SUPFAM" id="SSF55021">
    <property type="entry name" value="ACT-like"/>
    <property type="match status" value="2"/>
</dbReference>
<keyword evidence="8 13" id="KW-0418">Kinase</keyword>
<dbReference type="GO" id="GO:0009090">
    <property type="term" value="P:homoserine biosynthetic process"/>
    <property type="evidence" value="ECO:0007669"/>
    <property type="project" value="TreeGrafter"/>
</dbReference>
<evidence type="ECO:0000256" key="9">
    <source>
        <dbReference type="ARBA" id="ARBA00022840"/>
    </source>
</evidence>
<dbReference type="Gene3D" id="3.40.1160.10">
    <property type="entry name" value="Acetylglutamate kinase-like"/>
    <property type="match status" value="1"/>
</dbReference>
<keyword evidence="7 12" id="KW-0547">Nucleotide-binding</keyword>
<dbReference type="RefSeq" id="WP_136736178.1">
    <property type="nucleotide sequence ID" value="NZ_SWDB01000027.1"/>
</dbReference>
<dbReference type="InterPro" id="IPR005260">
    <property type="entry name" value="Asp_kin_monofn"/>
</dbReference>
<dbReference type="GO" id="GO:0009088">
    <property type="term" value="P:threonine biosynthetic process"/>
    <property type="evidence" value="ECO:0007669"/>
    <property type="project" value="UniProtKB-UniPathway"/>
</dbReference>
<dbReference type="CDD" id="cd04913">
    <property type="entry name" value="ACT_AKii-LysC-BS-like_1"/>
    <property type="match status" value="1"/>
</dbReference>
<reference evidence="17 18" key="1">
    <citation type="submission" date="2019-04" db="EMBL/GenBank/DDBJ databases">
        <title>Thalassotalea guangxiensis sp. nov., isolated from sediment of the coastal wetland.</title>
        <authorList>
            <person name="Zheng S."/>
            <person name="Zhang D."/>
        </authorList>
    </citation>
    <scope>NUCLEOTIDE SEQUENCE [LARGE SCALE GENOMIC DNA]</scope>
    <source>
        <strain evidence="17 18">ZS-4</strain>
    </source>
</reference>
<organism evidence="17 18">
    <name type="scientific">Thalassotalea mangrovi</name>
    <dbReference type="NCBI Taxonomy" id="2572245"/>
    <lineage>
        <taxon>Bacteria</taxon>
        <taxon>Pseudomonadati</taxon>
        <taxon>Pseudomonadota</taxon>
        <taxon>Gammaproteobacteria</taxon>
        <taxon>Alteromonadales</taxon>
        <taxon>Colwelliaceae</taxon>
        <taxon>Thalassotalea</taxon>
    </lineage>
</organism>
<evidence type="ECO:0000256" key="5">
    <source>
        <dbReference type="ARBA" id="ARBA00022605"/>
    </source>
</evidence>
<keyword evidence="9 12" id="KW-0067">ATP-binding</keyword>
<evidence type="ECO:0000256" key="7">
    <source>
        <dbReference type="ARBA" id="ARBA00022741"/>
    </source>
</evidence>
<evidence type="ECO:0000259" key="15">
    <source>
        <dbReference type="Pfam" id="PF00696"/>
    </source>
</evidence>
<dbReference type="UniPathway" id="UPA00050">
    <property type="reaction ID" value="UER00461"/>
</dbReference>
<feature type="binding site" evidence="12">
    <location>
        <begin position="173"/>
        <end position="174"/>
    </location>
    <ligand>
        <name>ATP</name>
        <dbReference type="ChEBI" id="CHEBI:30616"/>
    </ligand>
</feature>
<evidence type="ECO:0000256" key="4">
    <source>
        <dbReference type="ARBA" id="ARBA00010122"/>
    </source>
</evidence>
<evidence type="ECO:0000313" key="17">
    <source>
        <dbReference type="EMBL" id="TKB44644.1"/>
    </source>
</evidence>
<keyword evidence="5 14" id="KW-0028">Amino-acid biosynthesis</keyword>
<dbReference type="InterPro" id="IPR001341">
    <property type="entry name" value="Asp_kinase"/>
</dbReference>
<evidence type="ECO:0000256" key="10">
    <source>
        <dbReference type="ARBA" id="ARBA00023154"/>
    </source>
</evidence>
<evidence type="ECO:0000256" key="3">
    <source>
        <dbReference type="ARBA" id="ARBA00005139"/>
    </source>
</evidence>
<dbReference type="SUPFAM" id="SSF53633">
    <property type="entry name" value="Carbamate kinase-like"/>
    <property type="match status" value="1"/>
</dbReference>
<feature type="binding site" evidence="12">
    <location>
        <begin position="7"/>
        <end position="10"/>
    </location>
    <ligand>
        <name>ATP</name>
        <dbReference type="ChEBI" id="CHEBI:30616"/>
    </ligand>
</feature>
<feature type="binding site" evidence="12">
    <location>
        <position position="179"/>
    </location>
    <ligand>
        <name>ATP</name>
        <dbReference type="ChEBI" id="CHEBI:30616"/>
    </ligand>
</feature>
<dbReference type="PROSITE" id="PS00324">
    <property type="entry name" value="ASPARTOKINASE"/>
    <property type="match status" value="1"/>
</dbReference>
<evidence type="ECO:0000256" key="13">
    <source>
        <dbReference type="RuleBase" id="RU003448"/>
    </source>
</evidence>
<comment type="pathway">
    <text evidence="3 14">Amino-acid biosynthesis; L-threonine biosynthesis; L-threonine from L-aspartate: step 1/5.</text>
</comment>
<keyword evidence="10" id="KW-0457">Lysine biosynthesis</keyword>
<feature type="binding site" evidence="12">
    <location>
        <position position="47"/>
    </location>
    <ligand>
        <name>substrate</name>
    </ligand>
</feature>
<dbReference type="Pfam" id="PF00696">
    <property type="entry name" value="AA_kinase"/>
    <property type="match status" value="1"/>
</dbReference>
<feature type="binding site" evidence="12">
    <location>
        <begin position="209"/>
        <end position="210"/>
    </location>
    <ligand>
        <name>ATP</name>
        <dbReference type="ChEBI" id="CHEBI:30616"/>
    </ligand>
</feature>
<dbReference type="InterPro" id="IPR041740">
    <property type="entry name" value="AKii-LysC-BS"/>
</dbReference>
<dbReference type="GO" id="GO:0004072">
    <property type="term" value="F:aspartate kinase activity"/>
    <property type="evidence" value="ECO:0007669"/>
    <property type="project" value="UniProtKB-EC"/>
</dbReference>
<dbReference type="CDD" id="cd04261">
    <property type="entry name" value="AAK_AKii-LysC-BS"/>
    <property type="match status" value="1"/>
</dbReference>
<feature type="binding site" evidence="12">
    <location>
        <position position="74"/>
    </location>
    <ligand>
        <name>substrate</name>
    </ligand>
</feature>
<dbReference type="InterPro" id="IPR045865">
    <property type="entry name" value="ACT-like_dom_sf"/>
</dbReference>
<dbReference type="Proteomes" id="UP000307999">
    <property type="component" value="Unassembled WGS sequence"/>
</dbReference>
<evidence type="ECO:0000256" key="14">
    <source>
        <dbReference type="RuleBase" id="RU004249"/>
    </source>
</evidence>
<evidence type="ECO:0000256" key="8">
    <source>
        <dbReference type="ARBA" id="ARBA00022777"/>
    </source>
</evidence>
<dbReference type="NCBIfam" id="TIGR00657">
    <property type="entry name" value="asp_kinases"/>
    <property type="match status" value="1"/>
</dbReference>